<accession>A0ABP0UDM3</accession>
<protein>
    <submittedName>
        <fullName evidence="2">Uncharacterized protein</fullName>
    </submittedName>
</protein>
<dbReference type="Proteomes" id="UP001497512">
    <property type="component" value="Chromosome 2"/>
</dbReference>
<evidence type="ECO:0000313" key="3">
    <source>
        <dbReference type="Proteomes" id="UP001497512"/>
    </source>
</evidence>
<gene>
    <name evidence="2" type="ORF">CSSPTR1EN2_LOCUS13202</name>
</gene>
<proteinExistence type="predicted"/>
<feature type="region of interest" description="Disordered" evidence="1">
    <location>
        <begin position="447"/>
        <end position="466"/>
    </location>
</feature>
<dbReference type="EMBL" id="OZ019894">
    <property type="protein sequence ID" value="CAK9216053.1"/>
    <property type="molecule type" value="Genomic_DNA"/>
</dbReference>
<feature type="region of interest" description="Disordered" evidence="1">
    <location>
        <begin position="373"/>
        <end position="396"/>
    </location>
</feature>
<feature type="region of interest" description="Disordered" evidence="1">
    <location>
        <begin position="508"/>
        <end position="545"/>
    </location>
</feature>
<sequence>MELHQSSTGMTTTSDYLAVGTSEGGLSIWSRHSSFKNWVPTWAAGKSGDDHVSMIKCLSFRADGGLLAAGTSMVASSFLHDRFPGRDGSSSCERVFLYETRHWSCVGSLTFKACLGACLFYSPPRTEQKCKEGYEVLLVCTSDGLQAHILPNLVETKSSPQRGGTTKTVHWTDTGDNIRVHVHQGSPLDFPCQTSPDTPQHDVSDKIHSRVDNKISMRSRVEFVTGSLCEDDPPQQLLQVNCSERSSGKNHISQEQIKSGVMCMTGVRSGCCSEEEEVHWKSNLHIMTGCVLQEPLGLRICQTCGGTIHLHYNDEKDNCKKCLIHHLTKNYDDKNEVYMELPNWSFDLQQQQSSSLHKDEEWCQIVDQLGKEEQHTGQEGSNSNSNNNNKQDCNIHPTKINESSSCTRRDTDFEKCERCGGWRRRTDTEEQCHTVKVCKVCHHPVKDHNSSASAQGKNPPSEEEERNCFLHPDVQESKEGKEQGISNCDPYKQKFETFQGYCCHTKTTGDTSQWRSQDVEEEEPTKNSQEEKGKMKKKKKKTVLNSTPSAKQVLLHKKQQSKQITVAEMEMGGGEEESHRRIINAMTVPTVSEPTTTVVQAEERRYAPEANQGNAALLEEWKNLMNRGCRRWLSLLEENNHNMTSIAAAARVSQQGRKQVKAAVYQKQQQQQRIVSTAKSLRSPELHSSGWLLAKLQEIQNETFDIRKASEARSMFLNNL</sequence>
<keyword evidence="3" id="KW-1185">Reference proteome</keyword>
<dbReference type="SUPFAM" id="SSF50978">
    <property type="entry name" value="WD40 repeat-like"/>
    <property type="match status" value="1"/>
</dbReference>
<evidence type="ECO:0000313" key="2">
    <source>
        <dbReference type="EMBL" id="CAK9216053.1"/>
    </source>
</evidence>
<evidence type="ECO:0000256" key="1">
    <source>
        <dbReference type="SAM" id="MobiDB-lite"/>
    </source>
</evidence>
<name>A0ABP0UDM3_9BRYO</name>
<feature type="compositionally biased region" description="Basic and acidic residues" evidence="1">
    <location>
        <begin position="524"/>
        <end position="533"/>
    </location>
</feature>
<dbReference type="InterPro" id="IPR036322">
    <property type="entry name" value="WD40_repeat_dom_sf"/>
</dbReference>
<organism evidence="2 3">
    <name type="scientific">Sphagnum troendelagicum</name>
    <dbReference type="NCBI Taxonomy" id="128251"/>
    <lineage>
        <taxon>Eukaryota</taxon>
        <taxon>Viridiplantae</taxon>
        <taxon>Streptophyta</taxon>
        <taxon>Embryophyta</taxon>
        <taxon>Bryophyta</taxon>
        <taxon>Sphagnophytina</taxon>
        <taxon>Sphagnopsida</taxon>
        <taxon>Sphagnales</taxon>
        <taxon>Sphagnaceae</taxon>
        <taxon>Sphagnum</taxon>
    </lineage>
</organism>
<reference evidence="2" key="1">
    <citation type="submission" date="2024-02" db="EMBL/GenBank/DDBJ databases">
        <authorList>
            <consortium name="ELIXIR-Norway"/>
            <consortium name="Elixir Norway"/>
        </authorList>
    </citation>
    <scope>NUCLEOTIDE SEQUENCE</scope>
</reference>